<dbReference type="Proteomes" id="UP001165297">
    <property type="component" value="Unassembled WGS sequence"/>
</dbReference>
<evidence type="ECO:0000313" key="2">
    <source>
        <dbReference type="Proteomes" id="UP001165297"/>
    </source>
</evidence>
<accession>A0ABS8AC10</accession>
<gene>
    <name evidence="1" type="ORF">LGH70_05060</name>
</gene>
<evidence type="ECO:0000313" key="1">
    <source>
        <dbReference type="EMBL" id="MCB2376939.1"/>
    </source>
</evidence>
<name>A0ABS8AC10_9BACT</name>
<organism evidence="1 2">
    <name type="scientific">Hymenobacter nitidus</name>
    <dbReference type="NCBI Taxonomy" id="2880929"/>
    <lineage>
        <taxon>Bacteria</taxon>
        <taxon>Pseudomonadati</taxon>
        <taxon>Bacteroidota</taxon>
        <taxon>Cytophagia</taxon>
        <taxon>Cytophagales</taxon>
        <taxon>Hymenobacteraceae</taxon>
        <taxon>Hymenobacter</taxon>
    </lineage>
</organism>
<reference evidence="1" key="1">
    <citation type="submission" date="2021-10" db="EMBL/GenBank/DDBJ databases">
        <authorList>
            <person name="Dean J.D."/>
            <person name="Kim M.K."/>
            <person name="Newey C.N."/>
            <person name="Stoker T.S."/>
            <person name="Thompson D.W."/>
            <person name="Grose J.H."/>
        </authorList>
    </citation>
    <scope>NUCLEOTIDE SEQUENCE</scope>
    <source>
        <strain evidence="1">BT635</strain>
    </source>
</reference>
<dbReference type="RefSeq" id="WP_226183314.1">
    <property type="nucleotide sequence ID" value="NZ_JAJADQ010000002.1"/>
</dbReference>
<comment type="caution">
    <text evidence="1">The sequence shown here is derived from an EMBL/GenBank/DDBJ whole genome shotgun (WGS) entry which is preliminary data.</text>
</comment>
<sequence length="65" mass="7159">MKNRKSRKEILVTLFSTFQKAALINRRQNRAFESGNLATTAPQVQAELAEVNASILAVQACKVAL</sequence>
<protein>
    <recommendedName>
        <fullName evidence="3">Lacal_2735 family protein</fullName>
    </recommendedName>
</protein>
<dbReference type="EMBL" id="JAJADQ010000002">
    <property type="protein sequence ID" value="MCB2376939.1"/>
    <property type="molecule type" value="Genomic_DNA"/>
</dbReference>
<keyword evidence="2" id="KW-1185">Reference proteome</keyword>
<proteinExistence type="predicted"/>
<evidence type="ECO:0008006" key="3">
    <source>
        <dbReference type="Google" id="ProtNLM"/>
    </source>
</evidence>